<dbReference type="EMBL" id="DRGN01000323">
    <property type="protein sequence ID" value="HEU03107.1"/>
    <property type="molecule type" value="Genomic_DNA"/>
</dbReference>
<comment type="caution">
    <text evidence="2">The sequence shown here is derived from an EMBL/GenBank/DDBJ whole genome shotgun (WGS) entry which is preliminary data.</text>
</comment>
<evidence type="ECO:0000256" key="1">
    <source>
        <dbReference type="SAM" id="MobiDB-lite"/>
    </source>
</evidence>
<name>A0A9C9TJ81_9HYPH</name>
<gene>
    <name evidence="2" type="ORF">ENH89_22895</name>
</gene>
<evidence type="ECO:0000313" key="3">
    <source>
        <dbReference type="Proteomes" id="UP000885680"/>
    </source>
</evidence>
<proteinExistence type="predicted"/>
<protein>
    <submittedName>
        <fullName evidence="2">NADH pyrophosphatase</fullName>
    </submittedName>
</protein>
<feature type="non-terminal residue" evidence="2">
    <location>
        <position position="113"/>
    </location>
</feature>
<sequence length="113" mass="11723">MKDDSEQAAARELSGLTGFAGNRLWRDGERRNGDSLAAALEHPEARIFLTHDGQWLCRTDGAAPDPSCPSVSGSRNACMAMERRPISARSSAGAGAPSIAAASDGRPAGSKPS</sequence>
<organism evidence="2 3">
    <name type="scientific">Aurantimonas coralicida</name>
    <dbReference type="NCBI Taxonomy" id="182270"/>
    <lineage>
        <taxon>Bacteria</taxon>
        <taxon>Pseudomonadati</taxon>
        <taxon>Pseudomonadota</taxon>
        <taxon>Alphaproteobacteria</taxon>
        <taxon>Hyphomicrobiales</taxon>
        <taxon>Aurantimonadaceae</taxon>
        <taxon>Aurantimonas</taxon>
    </lineage>
</organism>
<accession>A0A9C9TJ81</accession>
<evidence type="ECO:0000313" key="2">
    <source>
        <dbReference type="EMBL" id="HEU03107.1"/>
    </source>
</evidence>
<dbReference type="Proteomes" id="UP000885680">
    <property type="component" value="Unassembled WGS sequence"/>
</dbReference>
<dbReference type="AlphaFoldDB" id="A0A9C9TJ81"/>
<reference evidence="2" key="1">
    <citation type="journal article" date="2020" name="mSystems">
        <title>Genome- and Community-Level Interaction Insights into Carbon Utilization and Element Cycling Functions of Hydrothermarchaeota in Hydrothermal Sediment.</title>
        <authorList>
            <person name="Zhou Z."/>
            <person name="Liu Y."/>
            <person name="Xu W."/>
            <person name="Pan J."/>
            <person name="Luo Z.H."/>
            <person name="Li M."/>
        </authorList>
    </citation>
    <scope>NUCLEOTIDE SEQUENCE</scope>
    <source>
        <strain evidence="2">HyVt-347</strain>
    </source>
</reference>
<feature type="compositionally biased region" description="Low complexity" evidence="1">
    <location>
        <begin position="87"/>
        <end position="103"/>
    </location>
</feature>
<feature type="region of interest" description="Disordered" evidence="1">
    <location>
        <begin position="85"/>
        <end position="113"/>
    </location>
</feature>